<dbReference type="GO" id="GO:0008556">
    <property type="term" value="F:P-type potassium transmembrane transporter activity"/>
    <property type="evidence" value="ECO:0007669"/>
    <property type="project" value="InterPro"/>
</dbReference>
<organism evidence="2 3">
    <name type="scientific">Aliterella atlantica CENA595</name>
    <dbReference type="NCBI Taxonomy" id="1618023"/>
    <lineage>
        <taxon>Bacteria</taxon>
        <taxon>Bacillati</taxon>
        <taxon>Cyanobacteriota</taxon>
        <taxon>Cyanophyceae</taxon>
        <taxon>Chroococcidiopsidales</taxon>
        <taxon>Aliterellaceae</taxon>
        <taxon>Aliterella</taxon>
    </lineage>
</organism>
<keyword evidence="1" id="KW-1133">Transmembrane helix</keyword>
<proteinExistence type="predicted"/>
<comment type="caution">
    <text evidence="2">The sequence shown here is derived from an EMBL/GenBank/DDBJ whole genome shotgun (WGS) entry which is preliminary data.</text>
</comment>
<protein>
    <submittedName>
        <fullName evidence="2">ATPase</fullName>
    </submittedName>
</protein>
<dbReference type="RefSeq" id="WP_045053766.1">
    <property type="nucleotide sequence ID" value="NZ_CAWMDP010000026.1"/>
</dbReference>
<sequence>MSQISSVGSILRTFSFIWERWYKQKFPLIAFALLCANLLFAPAIYAAASGTLERQAAWAIGILLLLTVVLVGYLFIVVFQPERF</sequence>
<dbReference type="STRING" id="1618023.UH38_06235"/>
<keyword evidence="1" id="KW-0472">Membrane</keyword>
<dbReference type="GO" id="GO:0005886">
    <property type="term" value="C:plasma membrane"/>
    <property type="evidence" value="ECO:0007669"/>
    <property type="project" value="InterPro"/>
</dbReference>
<evidence type="ECO:0000313" key="3">
    <source>
        <dbReference type="Proteomes" id="UP000032452"/>
    </source>
</evidence>
<accession>A0A0D8ZWF1</accession>
<dbReference type="AlphaFoldDB" id="A0A0D8ZWF1"/>
<feature type="transmembrane region" description="Helical" evidence="1">
    <location>
        <begin position="56"/>
        <end position="79"/>
    </location>
</feature>
<dbReference type="InterPro" id="IPR011726">
    <property type="entry name" value="KdpF"/>
</dbReference>
<dbReference type="EMBL" id="JYON01000004">
    <property type="protein sequence ID" value="KJH72702.1"/>
    <property type="molecule type" value="Genomic_DNA"/>
</dbReference>
<dbReference type="Proteomes" id="UP000032452">
    <property type="component" value="Unassembled WGS sequence"/>
</dbReference>
<name>A0A0D8ZWF1_9CYAN</name>
<reference evidence="2 3" key="1">
    <citation type="submission" date="2015-02" db="EMBL/GenBank/DDBJ databases">
        <title>Draft genome of a novel marine cyanobacterium (Chroococcales) isolated from South Atlantic Ocean.</title>
        <authorList>
            <person name="Rigonato J."/>
            <person name="Alvarenga D.O."/>
            <person name="Branco L.H."/>
            <person name="Varani A.M."/>
            <person name="Brandini F.P."/>
            <person name="Fiore M.F."/>
        </authorList>
    </citation>
    <scope>NUCLEOTIDE SEQUENCE [LARGE SCALE GENOMIC DNA]</scope>
    <source>
        <strain evidence="2 3">CENA595</strain>
    </source>
</reference>
<keyword evidence="1" id="KW-0812">Transmembrane</keyword>
<gene>
    <name evidence="2" type="ORF">UH38_06235</name>
</gene>
<dbReference type="Pfam" id="PF09604">
    <property type="entry name" value="Potass_KdpF"/>
    <property type="match status" value="1"/>
</dbReference>
<evidence type="ECO:0000313" key="2">
    <source>
        <dbReference type="EMBL" id="KJH72702.1"/>
    </source>
</evidence>
<keyword evidence="3" id="KW-1185">Reference proteome</keyword>
<evidence type="ECO:0000256" key="1">
    <source>
        <dbReference type="SAM" id="Phobius"/>
    </source>
</evidence>